<dbReference type="PANTHER" id="PTHR10799">
    <property type="entry name" value="SNF2/RAD54 HELICASE FAMILY"/>
    <property type="match status" value="1"/>
</dbReference>
<reference evidence="14 15" key="1">
    <citation type="submission" date="2020-05" db="EMBL/GenBank/DDBJ databases">
        <authorList>
            <person name="Casaregola S."/>
            <person name="Devillers H."/>
            <person name="Grondin C."/>
        </authorList>
    </citation>
    <scope>NUCLEOTIDE SEQUENCE [LARGE SCALE GENOMIC DNA]</scope>
    <source>
        <strain evidence="14 15">CLIB 1767</strain>
    </source>
</reference>
<dbReference type="InterPro" id="IPR027417">
    <property type="entry name" value="P-loop_NTPase"/>
</dbReference>
<dbReference type="InterPro" id="IPR049730">
    <property type="entry name" value="SNF2/RAD54-like_C"/>
</dbReference>
<keyword evidence="10" id="KW-0539">Nucleus</keyword>
<feature type="compositionally biased region" description="Acidic residues" evidence="11">
    <location>
        <begin position="261"/>
        <end position="284"/>
    </location>
</feature>
<keyword evidence="5" id="KW-0378">Hydrolase</keyword>
<evidence type="ECO:0000256" key="9">
    <source>
        <dbReference type="ARBA" id="ARBA00023125"/>
    </source>
</evidence>
<dbReference type="PROSITE" id="PS51192">
    <property type="entry name" value="HELICASE_ATP_BIND_1"/>
    <property type="match status" value="1"/>
</dbReference>
<dbReference type="InterPro" id="IPR038718">
    <property type="entry name" value="SNF2-like_sf"/>
</dbReference>
<keyword evidence="15" id="KW-1185">Reference proteome</keyword>
<evidence type="ECO:0000256" key="1">
    <source>
        <dbReference type="ARBA" id="ARBA00004123"/>
    </source>
</evidence>
<dbReference type="SMART" id="SM00490">
    <property type="entry name" value="HELICc"/>
    <property type="match status" value="1"/>
</dbReference>
<feature type="compositionally biased region" description="Low complexity" evidence="11">
    <location>
        <begin position="16"/>
        <end position="32"/>
    </location>
</feature>
<feature type="compositionally biased region" description="Acidic residues" evidence="11">
    <location>
        <begin position="175"/>
        <end position="188"/>
    </location>
</feature>
<evidence type="ECO:0000256" key="5">
    <source>
        <dbReference type="ARBA" id="ARBA00022801"/>
    </source>
</evidence>
<dbReference type="OrthoDB" id="5857104at2759"/>
<dbReference type="PROSITE" id="PS51194">
    <property type="entry name" value="HELICASE_CTER"/>
    <property type="match status" value="1"/>
</dbReference>
<feature type="compositionally biased region" description="Polar residues" evidence="11">
    <location>
        <begin position="472"/>
        <end position="482"/>
    </location>
</feature>
<feature type="compositionally biased region" description="Low complexity" evidence="11">
    <location>
        <begin position="203"/>
        <end position="215"/>
    </location>
</feature>
<dbReference type="GO" id="GO:0016787">
    <property type="term" value="F:hydrolase activity"/>
    <property type="evidence" value="ECO:0007669"/>
    <property type="project" value="UniProtKB-KW"/>
</dbReference>
<proteinExistence type="inferred from homology"/>
<evidence type="ECO:0000256" key="3">
    <source>
        <dbReference type="ARBA" id="ARBA00012551"/>
    </source>
</evidence>
<feature type="compositionally biased region" description="Low complexity" evidence="11">
    <location>
        <begin position="134"/>
        <end position="147"/>
    </location>
</feature>
<dbReference type="AlphaFoldDB" id="A0A8H2ZKL7"/>
<evidence type="ECO:0000256" key="6">
    <source>
        <dbReference type="ARBA" id="ARBA00022806"/>
    </source>
</evidence>
<feature type="region of interest" description="Disordered" evidence="11">
    <location>
        <begin position="351"/>
        <end position="370"/>
    </location>
</feature>
<dbReference type="Proteomes" id="UP000644660">
    <property type="component" value="Unassembled WGS sequence"/>
</dbReference>
<keyword evidence="4" id="KW-0547">Nucleotide-binding</keyword>
<dbReference type="EC" id="3.6.4.12" evidence="3"/>
<evidence type="ECO:0000259" key="13">
    <source>
        <dbReference type="PROSITE" id="PS51194"/>
    </source>
</evidence>
<dbReference type="EMBL" id="CAEFZW010000006">
    <property type="protein sequence ID" value="CAB4255307.1"/>
    <property type="molecule type" value="Genomic_DNA"/>
</dbReference>
<comment type="subcellular location">
    <subcellularLocation>
        <location evidence="1">Nucleus</location>
    </subcellularLocation>
</comment>
<feature type="region of interest" description="Disordered" evidence="11">
    <location>
        <begin position="413"/>
        <end position="516"/>
    </location>
</feature>
<evidence type="ECO:0000256" key="4">
    <source>
        <dbReference type="ARBA" id="ARBA00022741"/>
    </source>
</evidence>
<comment type="caution">
    <text evidence="14">The sequence shown here is derived from an EMBL/GenBank/DDBJ whole genome shotgun (WGS) entry which is preliminary data.</text>
</comment>
<feature type="domain" description="Helicase ATP-binding" evidence="12">
    <location>
        <begin position="575"/>
        <end position="743"/>
    </location>
</feature>
<comment type="similarity">
    <text evidence="2">Belongs to the SNF2/RAD54 helicase family.</text>
</comment>
<feature type="region of interest" description="Disordered" evidence="11">
    <location>
        <begin position="168"/>
        <end position="241"/>
    </location>
</feature>
<dbReference type="GO" id="GO:0005634">
    <property type="term" value="C:nucleus"/>
    <property type="evidence" value="ECO:0007669"/>
    <property type="project" value="UniProtKB-SubCell"/>
</dbReference>
<dbReference type="Pfam" id="PF00271">
    <property type="entry name" value="Helicase_C"/>
    <property type="match status" value="1"/>
</dbReference>
<dbReference type="GO" id="GO:0003677">
    <property type="term" value="F:DNA binding"/>
    <property type="evidence" value="ECO:0007669"/>
    <property type="project" value="UniProtKB-KW"/>
</dbReference>
<feature type="region of interest" description="Disordered" evidence="11">
    <location>
        <begin position="110"/>
        <end position="148"/>
    </location>
</feature>
<dbReference type="FunFam" id="3.40.50.300:FF:002378">
    <property type="entry name" value="ATP-dependent helicase FUN30"/>
    <property type="match status" value="1"/>
</dbReference>
<feature type="compositionally biased region" description="Acidic residues" evidence="11">
    <location>
        <begin position="437"/>
        <end position="452"/>
    </location>
</feature>
<dbReference type="GO" id="GO:0003678">
    <property type="term" value="F:DNA helicase activity"/>
    <property type="evidence" value="ECO:0007669"/>
    <property type="project" value="UniProtKB-EC"/>
</dbReference>
<feature type="compositionally biased region" description="Acidic residues" evidence="11">
    <location>
        <begin position="1"/>
        <end position="12"/>
    </location>
</feature>
<dbReference type="CDD" id="cd17998">
    <property type="entry name" value="DEXHc_SMARCAD1"/>
    <property type="match status" value="1"/>
</dbReference>
<feature type="compositionally biased region" description="Basic and acidic residues" evidence="11">
    <location>
        <begin position="220"/>
        <end position="229"/>
    </location>
</feature>
<keyword evidence="7" id="KW-0067">ATP-binding</keyword>
<dbReference type="Gene3D" id="3.40.50.10810">
    <property type="entry name" value="Tandem AAA-ATPase domain"/>
    <property type="match status" value="1"/>
</dbReference>
<feature type="region of interest" description="Disordered" evidence="11">
    <location>
        <begin position="255"/>
        <end position="289"/>
    </location>
</feature>
<evidence type="ECO:0000256" key="11">
    <source>
        <dbReference type="SAM" id="MobiDB-lite"/>
    </source>
</evidence>
<evidence type="ECO:0000256" key="10">
    <source>
        <dbReference type="ARBA" id="ARBA00023242"/>
    </source>
</evidence>
<dbReference type="SMART" id="SM00487">
    <property type="entry name" value="DEXDc"/>
    <property type="match status" value="1"/>
</dbReference>
<name>A0A8H2ZKL7_9SACH</name>
<dbReference type="RefSeq" id="XP_041407151.1">
    <property type="nucleotide sequence ID" value="XM_041551217.1"/>
</dbReference>
<dbReference type="InterPro" id="IPR001650">
    <property type="entry name" value="Helicase_C-like"/>
</dbReference>
<keyword evidence="8" id="KW-0156">Chromatin regulator</keyword>
<feature type="region of interest" description="Disordered" evidence="11">
    <location>
        <begin position="1"/>
        <end position="62"/>
    </location>
</feature>
<organism evidence="14 15">
    <name type="scientific">Maudiozyma barnettii</name>
    <dbReference type="NCBI Taxonomy" id="61262"/>
    <lineage>
        <taxon>Eukaryota</taxon>
        <taxon>Fungi</taxon>
        <taxon>Dikarya</taxon>
        <taxon>Ascomycota</taxon>
        <taxon>Saccharomycotina</taxon>
        <taxon>Saccharomycetes</taxon>
        <taxon>Saccharomycetales</taxon>
        <taxon>Saccharomycetaceae</taxon>
        <taxon>Maudiozyma</taxon>
    </lineage>
</organism>
<feature type="compositionally biased region" description="Polar residues" evidence="11">
    <location>
        <begin position="110"/>
        <end position="133"/>
    </location>
</feature>
<evidence type="ECO:0000256" key="7">
    <source>
        <dbReference type="ARBA" id="ARBA00022840"/>
    </source>
</evidence>
<accession>A0A8H2ZKL7</accession>
<feature type="compositionally biased region" description="Polar residues" evidence="11">
    <location>
        <begin position="33"/>
        <end position="43"/>
    </location>
</feature>
<dbReference type="GeneID" id="64858349"/>
<dbReference type="FunFam" id="3.40.50.10810:FF:000014">
    <property type="entry name" value="SWI/SNF-related matrix-associated actin-dependent regulator of chromatin subfamily A containing DEAD/H box 1"/>
    <property type="match status" value="1"/>
</dbReference>
<feature type="compositionally biased region" description="Acidic residues" evidence="11">
    <location>
        <begin position="496"/>
        <end position="516"/>
    </location>
</feature>
<dbReference type="SUPFAM" id="SSF52540">
    <property type="entry name" value="P-loop containing nucleoside triphosphate hydrolases"/>
    <property type="match status" value="2"/>
</dbReference>
<dbReference type="GO" id="GO:0005524">
    <property type="term" value="F:ATP binding"/>
    <property type="evidence" value="ECO:0007669"/>
    <property type="project" value="UniProtKB-KW"/>
</dbReference>
<gene>
    <name evidence="14" type="ORF">KABA2_06S02486</name>
</gene>
<dbReference type="GO" id="GO:0140658">
    <property type="term" value="F:ATP-dependent chromatin remodeler activity"/>
    <property type="evidence" value="ECO:0007669"/>
    <property type="project" value="UniProtKB-ARBA"/>
</dbReference>
<evidence type="ECO:0000256" key="8">
    <source>
        <dbReference type="ARBA" id="ARBA00022853"/>
    </source>
</evidence>
<feature type="compositionally biased region" description="Polar residues" evidence="11">
    <location>
        <begin position="413"/>
        <end position="426"/>
    </location>
</feature>
<dbReference type="InterPro" id="IPR000330">
    <property type="entry name" value="SNF2_N"/>
</dbReference>
<keyword evidence="6" id="KW-0347">Helicase</keyword>
<evidence type="ECO:0000256" key="2">
    <source>
        <dbReference type="ARBA" id="ARBA00007025"/>
    </source>
</evidence>
<dbReference type="Gene3D" id="3.40.50.300">
    <property type="entry name" value="P-loop containing nucleotide triphosphate hydrolases"/>
    <property type="match status" value="1"/>
</dbReference>
<dbReference type="CDD" id="cd18793">
    <property type="entry name" value="SF2_C_SNF"/>
    <property type="match status" value="1"/>
</dbReference>
<feature type="domain" description="Helicase C-terminal" evidence="13">
    <location>
        <begin position="939"/>
        <end position="1089"/>
    </location>
</feature>
<dbReference type="InterPro" id="IPR014001">
    <property type="entry name" value="Helicase_ATP-bd"/>
</dbReference>
<protein>
    <recommendedName>
        <fullName evidence="3">DNA helicase</fullName>
        <ecNumber evidence="3">3.6.4.12</ecNumber>
    </recommendedName>
</protein>
<dbReference type="Pfam" id="PF00176">
    <property type="entry name" value="SNF2-rel_dom"/>
    <property type="match status" value="1"/>
</dbReference>
<dbReference type="GO" id="GO:0005694">
    <property type="term" value="C:chromosome"/>
    <property type="evidence" value="ECO:0007669"/>
    <property type="project" value="UniProtKB-ARBA"/>
</dbReference>
<keyword evidence="9" id="KW-0238">DNA-binding</keyword>
<evidence type="ECO:0000313" key="15">
    <source>
        <dbReference type="Proteomes" id="UP000644660"/>
    </source>
</evidence>
<sequence>MTDSFAGDDEVQVPETSSPTSRILSSSPLKSSGQETAKDQTASLRDKFMYKPNLQMSNDTAKSTVSPVEHLATLQKEFPDFSSTLIQAVFKSNASDIGNARARLNRIQEQRSSWAKSPSTTVKAKASSTARLNSISSSKSKQSVSTKINVNKPKSSIFDRYSTSMKRAYKKREEEDGDYEDYDEDDDIAGVHRGKNGMLYDPSLLSKIKNSKSLKMVSSSERHNKQADGKKKRKLVRGSELDNARSKMLDNKVKKLMKDDSEGDDLDDLGSDVDEDQSGSDVEYEDKSSTAIDIDDQTLEFLNTSDPSDLADLADTTFEKAKVIVSKRPFSNLDHFVLQEFLTEEEIAKTKDSKEKTKGKRGYRGNQKKETERFLDKIKQSIRGYNAIDSLLKTCASYGTSIEKQMKTWGVDLNSNGESNSTNPNDNAGIPVISIDDKDDDDEEEEDDDDDEVKIKHPKNEAIVEEFDETEASVTPTPTPSSLALDVKPKSSATDGDSDFELEEEEEEDIEDEDEDYEEIAYSKRPTMSSRAHRRNMKLAVQRKGPVKYFKGKPRLLSSDIQLKDYQQMGINWLNLLYHNGMSCILADDMGLGKTCQVIAFLAYLKQINEPGPNLIVVPSSTLENWLREFKKFCPSMKVEPYYGSQQERAELRDYLERTAGQYDVVVTTYNLAAGNKYDVAFLKSSGFNVVVYDEGHMLKNSMSERFNKLMKIKAKFRLLLTGTPLQNNLRELMSLLEFIMPSLFISKKDSLTAIFKQRAKTTDGSDDHNPLLVQEAIERAKTMMKPFILRRHKDQVLRHLPKKHNKIVMCELNDVQRKIYDRAITNAKQYREKVANGTVTSDDKANMDSKNLIMTLRKASIHPLLFREIYDNKTIDAMSTAILSEPAYSMDGNKQYIQEDMSYMTDFELHKLCGNFPRTLGKYALKNNEWMQSGKVDKLEQILKDVIDNKKEKILIFSLFTQVLDILEPVLSTMGYKFLRLDGSTQVNERQSLIDTFYEDNSIPVFLLSTKAGGFGINLVCANHVVIFDQSFNPHDDRQAADRSHRVGQTKEVYVSTLISQDSIEEQIHQLAKNKLALDMHVSEDNGESKQQEAAAESKINGILEDIIYKT</sequence>
<evidence type="ECO:0000259" key="12">
    <source>
        <dbReference type="PROSITE" id="PS51192"/>
    </source>
</evidence>
<evidence type="ECO:0000313" key="14">
    <source>
        <dbReference type="EMBL" id="CAB4255307.1"/>
    </source>
</evidence>
<feature type="compositionally biased region" description="Basic and acidic residues" evidence="11">
    <location>
        <begin position="453"/>
        <end position="462"/>
    </location>
</feature>